<evidence type="ECO:0000313" key="3">
    <source>
        <dbReference type="Proteomes" id="UP001153076"/>
    </source>
</evidence>
<keyword evidence="3" id="KW-1185">Reference proteome</keyword>
<feature type="region of interest" description="Disordered" evidence="1">
    <location>
        <begin position="264"/>
        <end position="297"/>
    </location>
</feature>
<accession>A0A9Q1K2E9</accession>
<comment type="caution">
    <text evidence="2">The sequence shown here is derived from an EMBL/GenBank/DDBJ whole genome shotgun (WGS) entry which is preliminary data.</text>
</comment>
<proteinExistence type="predicted"/>
<evidence type="ECO:0000256" key="1">
    <source>
        <dbReference type="SAM" id="MobiDB-lite"/>
    </source>
</evidence>
<organism evidence="2 3">
    <name type="scientific">Carnegiea gigantea</name>
    <dbReference type="NCBI Taxonomy" id="171969"/>
    <lineage>
        <taxon>Eukaryota</taxon>
        <taxon>Viridiplantae</taxon>
        <taxon>Streptophyta</taxon>
        <taxon>Embryophyta</taxon>
        <taxon>Tracheophyta</taxon>
        <taxon>Spermatophyta</taxon>
        <taxon>Magnoliopsida</taxon>
        <taxon>eudicotyledons</taxon>
        <taxon>Gunneridae</taxon>
        <taxon>Pentapetalae</taxon>
        <taxon>Caryophyllales</taxon>
        <taxon>Cactineae</taxon>
        <taxon>Cactaceae</taxon>
        <taxon>Cactoideae</taxon>
        <taxon>Echinocereeae</taxon>
        <taxon>Carnegiea</taxon>
    </lineage>
</organism>
<protein>
    <submittedName>
        <fullName evidence="2">Uncharacterized protein</fullName>
    </submittedName>
</protein>
<sequence length="297" mass="34216">MKKEIPAKMEMDVKKNENENEDQYPYDDEDGDEDDNSQILCRSIFGRDRRRGTIGEDRESQNALVDSDEMQPLSQPLDHVMITHGSSDAMGNLDAREDQYRWATEHASLVKEAYCEKGKNRLQDMVCKVSNKKPTDVIVTAAKFFSKIHIKPKDKTFVYDRSKATWVCIKAIHLPFFGGRSIIAILQEKYQLLKLAKQVPPSEEDNSLFLEAVGGWSEKRNVYELGNSKPTNNATANKPSYTPSVIAQLQTELDLMKTELNSIKNDIQQQRTSREKQQRKLGEQQRQLEEQKQRMEE</sequence>
<feature type="region of interest" description="Disordered" evidence="1">
    <location>
        <begin position="1"/>
        <end position="39"/>
    </location>
</feature>
<feature type="compositionally biased region" description="Acidic residues" evidence="1">
    <location>
        <begin position="19"/>
        <end position="36"/>
    </location>
</feature>
<feature type="compositionally biased region" description="Basic and acidic residues" evidence="1">
    <location>
        <begin position="272"/>
        <end position="297"/>
    </location>
</feature>
<evidence type="ECO:0000313" key="2">
    <source>
        <dbReference type="EMBL" id="KAJ8435544.1"/>
    </source>
</evidence>
<feature type="region of interest" description="Disordered" evidence="1">
    <location>
        <begin position="51"/>
        <end position="71"/>
    </location>
</feature>
<name>A0A9Q1K2E9_9CARY</name>
<dbReference type="EMBL" id="JAKOGI010000406">
    <property type="protein sequence ID" value="KAJ8435544.1"/>
    <property type="molecule type" value="Genomic_DNA"/>
</dbReference>
<reference evidence="2" key="1">
    <citation type="submission" date="2022-04" db="EMBL/GenBank/DDBJ databases">
        <title>Carnegiea gigantea Genome sequencing and assembly v2.</title>
        <authorList>
            <person name="Copetti D."/>
            <person name="Sanderson M.J."/>
            <person name="Burquez A."/>
            <person name="Wojciechowski M.F."/>
        </authorList>
    </citation>
    <scope>NUCLEOTIDE SEQUENCE</scope>
    <source>
        <strain evidence="2">SGP5-SGP5p</strain>
        <tissue evidence="2">Aerial part</tissue>
    </source>
</reference>
<feature type="compositionally biased region" description="Basic and acidic residues" evidence="1">
    <location>
        <begin position="1"/>
        <end position="18"/>
    </location>
</feature>
<gene>
    <name evidence="2" type="ORF">Cgig2_034115</name>
</gene>
<dbReference type="Proteomes" id="UP001153076">
    <property type="component" value="Unassembled WGS sequence"/>
</dbReference>
<feature type="compositionally biased region" description="Basic and acidic residues" evidence="1">
    <location>
        <begin position="51"/>
        <end position="60"/>
    </location>
</feature>
<dbReference type="AlphaFoldDB" id="A0A9Q1K2E9"/>